<keyword evidence="2" id="KW-1185">Reference proteome</keyword>
<proteinExistence type="predicted"/>
<gene>
    <name evidence="1" type="ORF">ANN_13254</name>
</gene>
<evidence type="ECO:0000313" key="2">
    <source>
        <dbReference type="Proteomes" id="UP001148838"/>
    </source>
</evidence>
<reference evidence="1 2" key="1">
    <citation type="journal article" date="2022" name="Allergy">
        <title>Genome assembly and annotation of Periplaneta americana reveal a comprehensive cockroach allergen profile.</title>
        <authorList>
            <person name="Wang L."/>
            <person name="Xiong Q."/>
            <person name="Saelim N."/>
            <person name="Wang L."/>
            <person name="Nong W."/>
            <person name="Wan A.T."/>
            <person name="Shi M."/>
            <person name="Liu X."/>
            <person name="Cao Q."/>
            <person name="Hui J.H.L."/>
            <person name="Sookrung N."/>
            <person name="Leung T.F."/>
            <person name="Tungtrongchitr A."/>
            <person name="Tsui S.K.W."/>
        </authorList>
    </citation>
    <scope>NUCLEOTIDE SEQUENCE [LARGE SCALE GENOMIC DNA]</scope>
    <source>
        <strain evidence="1">PWHHKU_190912</strain>
    </source>
</reference>
<name>A0ABQ8TKQ6_PERAM</name>
<dbReference type="EMBL" id="JAJSOF020000009">
    <property type="protein sequence ID" value="KAJ4446557.1"/>
    <property type="molecule type" value="Genomic_DNA"/>
</dbReference>
<protein>
    <submittedName>
        <fullName evidence="1">Uncharacterized protein</fullName>
    </submittedName>
</protein>
<evidence type="ECO:0000313" key="1">
    <source>
        <dbReference type="EMBL" id="KAJ4446557.1"/>
    </source>
</evidence>
<sequence length="195" mass="23084">MIVESTRIALQVHDSLHGVITLIQPQHLVLTGDLILHLPVGVVLQPPQIDGICLLNKKEERKIEAAEMKFLRGVAGYTLWDRKRNDIRKELKIFKLTEKISQYRNDWIEHLEWMEDDRIPKLILNYKPNGSNKEPRDIYKDPDIIALIKSRRLHWLGHVLRRDEDSLLRKAFNHSPRCKRPLGRPCLRWHDKYNI</sequence>
<accession>A0ABQ8TKQ6</accession>
<comment type="caution">
    <text evidence="1">The sequence shown here is derived from an EMBL/GenBank/DDBJ whole genome shotgun (WGS) entry which is preliminary data.</text>
</comment>
<dbReference type="Proteomes" id="UP001148838">
    <property type="component" value="Unassembled WGS sequence"/>
</dbReference>
<organism evidence="1 2">
    <name type="scientific">Periplaneta americana</name>
    <name type="common">American cockroach</name>
    <name type="synonym">Blatta americana</name>
    <dbReference type="NCBI Taxonomy" id="6978"/>
    <lineage>
        <taxon>Eukaryota</taxon>
        <taxon>Metazoa</taxon>
        <taxon>Ecdysozoa</taxon>
        <taxon>Arthropoda</taxon>
        <taxon>Hexapoda</taxon>
        <taxon>Insecta</taxon>
        <taxon>Pterygota</taxon>
        <taxon>Neoptera</taxon>
        <taxon>Polyneoptera</taxon>
        <taxon>Dictyoptera</taxon>
        <taxon>Blattodea</taxon>
        <taxon>Blattoidea</taxon>
        <taxon>Blattidae</taxon>
        <taxon>Blattinae</taxon>
        <taxon>Periplaneta</taxon>
    </lineage>
</organism>